<evidence type="ECO:0000256" key="9">
    <source>
        <dbReference type="ARBA" id="ARBA00022989"/>
    </source>
</evidence>
<evidence type="ECO:0000256" key="8">
    <source>
        <dbReference type="ARBA" id="ARBA00022982"/>
    </source>
</evidence>
<comment type="cofactor">
    <cofactor evidence="1">
        <name>heme b</name>
        <dbReference type="ChEBI" id="CHEBI:60344"/>
    </cofactor>
</comment>
<dbReference type="AlphaFoldDB" id="A0A841IXN3"/>
<keyword evidence="5" id="KW-0349">Heme</keyword>
<keyword evidence="4" id="KW-1003">Cell membrane</keyword>
<evidence type="ECO:0000256" key="13">
    <source>
        <dbReference type="SAM" id="Phobius"/>
    </source>
</evidence>
<dbReference type="InterPro" id="IPR011577">
    <property type="entry name" value="Cyt_b561_bac/Ni-Hgenase"/>
</dbReference>
<dbReference type="PANTHER" id="PTHR30529:SF1">
    <property type="entry name" value="CYTOCHROME B561 HOMOLOG 2"/>
    <property type="match status" value="1"/>
</dbReference>
<dbReference type="InterPro" id="IPR052168">
    <property type="entry name" value="Cytochrome_b561_oxidase"/>
</dbReference>
<keyword evidence="8" id="KW-0249">Electron transport</keyword>
<comment type="similarity">
    <text evidence="12">Belongs to the cytochrome b561 family.</text>
</comment>
<dbReference type="EMBL" id="JACIJP010000001">
    <property type="protein sequence ID" value="MBB6123423.1"/>
    <property type="molecule type" value="Genomic_DNA"/>
</dbReference>
<dbReference type="RefSeq" id="WP_184078325.1">
    <property type="nucleotide sequence ID" value="NZ_JACIJP010000001.1"/>
</dbReference>
<dbReference type="InterPro" id="IPR016174">
    <property type="entry name" value="Di-haem_cyt_TM"/>
</dbReference>
<evidence type="ECO:0000256" key="5">
    <source>
        <dbReference type="ARBA" id="ARBA00022617"/>
    </source>
</evidence>
<keyword evidence="9 13" id="KW-1133">Transmembrane helix</keyword>
<protein>
    <submittedName>
        <fullName evidence="15">Cytochrome b561</fullName>
    </submittedName>
</protein>
<evidence type="ECO:0000313" key="15">
    <source>
        <dbReference type="EMBL" id="MBB6123423.1"/>
    </source>
</evidence>
<dbReference type="SUPFAM" id="SSF81342">
    <property type="entry name" value="Transmembrane di-heme cytochromes"/>
    <property type="match status" value="1"/>
</dbReference>
<dbReference type="GO" id="GO:0005886">
    <property type="term" value="C:plasma membrane"/>
    <property type="evidence" value="ECO:0007669"/>
    <property type="project" value="UniProtKB-SubCell"/>
</dbReference>
<dbReference type="GO" id="GO:0022904">
    <property type="term" value="P:respiratory electron transport chain"/>
    <property type="evidence" value="ECO:0007669"/>
    <property type="project" value="InterPro"/>
</dbReference>
<dbReference type="PANTHER" id="PTHR30529">
    <property type="entry name" value="CYTOCHROME B561"/>
    <property type="match status" value="1"/>
</dbReference>
<dbReference type="GO" id="GO:0020037">
    <property type="term" value="F:heme binding"/>
    <property type="evidence" value="ECO:0007669"/>
    <property type="project" value="TreeGrafter"/>
</dbReference>
<evidence type="ECO:0000256" key="2">
    <source>
        <dbReference type="ARBA" id="ARBA00004651"/>
    </source>
</evidence>
<proteinExistence type="inferred from homology"/>
<dbReference type="GO" id="GO:0009055">
    <property type="term" value="F:electron transfer activity"/>
    <property type="evidence" value="ECO:0007669"/>
    <property type="project" value="InterPro"/>
</dbReference>
<keyword evidence="7" id="KW-0479">Metal-binding</keyword>
<feature type="transmembrane region" description="Helical" evidence="13">
    <location>
        <begin position="92"/>
        <end position="114"/>
    </location>
</feature>
<gene>
    <name evidence="15" type="ORF">FHS92_001130</name>
</gene>
<comment type="subcellular location">
    <subcellularLocation>
        <location evidence="2">Cell membrane</location>
        <topology evidence="2">Multi-pass membrane protein</topology>
    </subcellularLocation>
</comment>
<keyword evidence="16" id="KW-1185">Reference proteome</keyword>
<keyword evidence="6 13" id="KW-0812">Transmembrane</keyword>
<keyword evidence="3" id="KW-0813">Transport</keyword>
<feature type="transmembrane region" description="Helical" evidence="13">
    <location>
        <begin position="12"/>
        <end position="32"/>
    </location>
</feature>
<accession>A0A841IXN3</accession>
<sequence>MRPHERSRYPARAIILHWMIALLLIANLVIGLRMEALAGMDQFRVFQLHKSIGITVLLLTLIRIAIRLSYTAPPYPDGVAGWQRMLSKTVHGAFYGIMLGLPLTGWIVVSASPLNIPTVLFNMIPWPDIGPLTQLSLAKKKALSGTVGDVHVLLTYLTYGLIALHVTGALKHQFSGPVSVLYRMLPLSFLRKERPS</sequence>
<evidence type="ECO:0000256" key="12">
    <source>
        <dbReference type="ARBA" id="ARBA00037975"/>
    </source>
</evidence>
<evidence type="ECO:0000256" key="11">
    <source>
        <dbReference type="ARBA" id="ARBA00023136"/>
    </source>
</evidence>
<comment type="caution">
    <text evidence="15">The sequence shown here is derived from an EMBL/GenBank/DDBJ whole genome shotgun (WGS) entry which is preliminary data.</text>
</comment>
<evidence type="ECO:0000256" key="10">
    <source>
        <dbReference type="ARBA" id="ARBA00023004"/>
    </source>
</evidence>
<reference evidence="15 16" key="1">
    <citation type="submission" date="2020-08" db="EMBL/GenBank/DDBJ databases">
        <title>Genomic Encyclopedia of Type Strains, Phase IV (KMG-IV): sequencing the most valuable type-strain genomes for metagenomic binning, comparative biology and taxonomic classification.</title>
        <authorList>
            <person name="Goeker M."/>
        </authorList>
    </citation>
    <scope>NUCLEOTIDE SEQUENCE [LARGE SCALE GENOMIC DNA]</scope>
    <source>
        <strain evidence="15 16">DSM 102255</strain>
    </source>
</reference>
<evidence type="ECO:0000256" key="4">
    <source>
        <dbReference type="ARBA" id="ARBA00022475"/>
    </source>
</evidence>
<evidence type="ECO:0000256" key="6">
    <source>
        <dbReference type="ARBA" id="ARBA00022692"/>
    </source>
</evidence>
<evidence type="ECO:0000313" key="16">
    <source>
        <dbReference type="Proteomes" id="UP000552700"/>
    </source>
</evidence>
<keyword evidence="11 13" id="KW-0472">Membrane</keyword>
<feature type="domain" description="Cytochrome b561 bacterial/Ni-hydrogenase" evidence="14">
    <location>
        <begin position="8"/>
        <end position="186"/>
    </location>
</feature>
<dbReference type="Pfam" id="PF01292">
    <property type="entry name" value="Ni_hydr_CYTB"/>
    <property type="match status" value="1"/>
</dbReference>
<evidence type="ECO:0000256" key="3">
    <source>
        <dbReference type="ARBA" id="ARBA00022448"/>
    </source>
</evidence>
<dbReference type="GO" id="GO:0046872">
    <property type="term" value="F:metal ion binding"/>
    <property type="evidence" value="ECO:0007669"/>
    <property type="project" value="UniProtKB-KW"/>
</dbReference>
<feature type="transmembrane region" description="Helical" evidence="13">
    <location>
        <begin position="52"/>
        <end position="72"/>
    </location>
</feature>
<name>A0A841IXN3_9SPHN</name>
<evidence type="ECO:0000256" key="1">
    <source>
        <dbReference type="ARBA" id="ARBA00001970"/>
    </source>
</evidence>
<dbReference type="Proteomes" id="UP000552700">
    <property type="component" value="Unassembled WGS sequence"/>
</dbReference>
<evidence type="ECO:0000259" key="14">
    <source>
        <dbReference type="Pfam" id="PF01292"/>
    </source>
</evidence>
<keyword evidence="10" id="KW-0408">Iron</keyword>
<organism evidence="15 16">
    <name type="scientific">Sphingobium subterraneum</name>
    <dbReference type="NCBI Taxonomy" id="627688"/>
    <lineage>
        <taxon>Bacteria</taxon>
        <taxon>Pseudomonadati</taxon>
        <taxon>Pseudomonadota</taxon>
        <taxon>Alphaproteobacteria</taxon>
        <taxon>Sphingomonadales</taxon>
        <taxon>Sphingomonadaceae</taxon>
        <taxon>Sphingobium</taxon>
    </lineage>
</organism>
<evidence type="ECO:0000256" key="7">
    <source>
        <dbReference type="ARBA" id="ARBA00022723"/>
    </source>
</evidence>